<dbReference type="Pfam" id="PF01381">
    <property type="entry name" value="HTH_3"/>
    <property type="match status" value="1"/>
</dbReference>
<dbReference type="Gene3D" id="1.10.260.40">
    <property type="entry name" value="lambda repressor-like DNA-binding domains"/>
    <property type="match status" value="1"/>
</dbReference>
<proteinExistence type="predicted"/>
<name>A0ABM9BK81_9BACL</name>
<accession>A0ABM9BK81</accession>
<dbReference type="Proteomes" id="UP000838749">
    <property type="component" value="Unassembled WGS sequence"/>
</dbReference>
<dbReference type="CDD" id="cd00093">
    <property type="entry name" value="HTH_XRE"/>
    <property type="match status" value="1"/>
</dbReference>
<keyword evidence="3" id="KW-1185">Reference proteome</keyword>
<evidence type="ECO:0000313" key="3">
    <source>
        <dbReference type="Proteomes" id="UP000838749"/>
    </source>
</evidence>
<dbReference type="SUPFAM" id="SSF47413">
    <property type="entry name" value="lambda repressor-like DNA-binding domains"/>
    <property type="match status" value="1"/>
</dbReference>
<evidence type="ECO:0000259" key="1">
    <source>
        <dbReference type="PROSITE" id="PS50943"/>
    </source>
</evidence>
<dbReference type="SMART" id="SM00530">
    <property type="entry name" value="HTH_XRE"/>
    <property type="match status" value="1"/>
</dbReference>
<feature type="domain" description="HTH cro/C1-type" evidence="1">
    <location>
        <begin position="10"/>
        <end position="64"/>
    </location>
</feature>
<comment type="caution">
    <text evidence="2">The sequence shown here is derived from an EMBL/GenBank/DDBJ whole genome shotgun (WGS) entry which is preliminary data.</text>
</comment>
<reference evidence="2" key="1">
    <citation type="submission" date="2021-12" db="EMBL/GenBank/DDBJ databases">
        <authorList>
            <person name="Criscuolo A."/>
        </authorList>
    </citation>
    <scope>NUCLEOTIDE SEQUENCE</scope>
    <source>
        <strain evidence="2">CIP111894</strain>
    </source>
</reference>
<gene>
    <name evidence="2" type="ORF">PAECIP111894_05010</name>
</gene>
<evidence type="ECO:0000313" key="2">
    <source>
        <dbReference type="EMBL" id="CAH1058824.1"/>
    </source>
</evidence>
<dbReference type="EMBL" id="CAKMAB010000040">
    <property type="protein sequence ID" value="CAH1058824.1"/>
    <property type="molecule type" value="Genomic_DNA"/>
</dbReference>
<dbReference type="PROSITE" id="PS50943">
    <property type="entry name" value="HTH_CROC1"/>
    <property type="match status" value="1"/>
</dbReference>
<dbReference type="InterPro" id="IPR001387">
    <property type="entry name" value="Cro/C1-type_HTH"/>
</dbReference>
<organism evidence="2 3">
    <name type="scientific">Paenibacillus pseudetheri</name>
    <dbReference type="NCBI Taxonomy" id="2897682"/>
    <lineage>
        <taxon>Bacteria</taxon>
        <taxon>Bacillati</taxon>
        <taxon>Bacillota</taxon>
        <taxon>Bacilli</taxon>
        <taxon>Bacillales</taxon>
        <taxon>Paenibacillaceae</taxon>
        <taxon>Paenibacillus</taxon>
    </lineage>
</organism>
<dbReference type="InterPro" id="IPR010982">
    <property type="entry name" value="Lambda_DNA-bd_dom_sf"/>
</dbReference>
<sequence>MRFQLGDCLLLERLKEKGWTQAYFAKRMDVSRQFVNRIISGERKMSFEFALNAAHILGCRTTDLYVLEVVRDRSE</sequence>
<dbReference type="RefSeq" id="WP_423803087.1">
    <property type="nucleotide sequence ID" value="NZ_CAKMAB010000040.1"/>
</dbReference>
<protein>
    <recommendedName>
        <fullName evidence="1">HTH cro/C1-type domain-containing protein</fullName>
    </recommendedName>
</protein>